<keyword evidence="2" id="KW-0732">Signal</keyword>
<dbReference type="SUPFAM" id="SSF48452">
    <property type="entry name" value="TPR-like"/>
    <property type="match status" value="1"/>
</dbReference>
<feature type="chain" id="PRO_5019191509" description="CARDB domain-containing protein" evidence="2">
    <location>
        <begin position="38"/>
        <end position="786"/>
    </location>
</feature>
<accession>A0A417Y5K5</accession>
<dbReference type="Gene3D" id="2.60.40.10">
    <property type="entry name" value="Immunoglobulins"/>
    <property type="match status" value="1"/>
</dbReference>
<dbReference type="AlphaFoldDB" id="A0A417Y5K5"/>
<feature type="region of interest" description="Disordered" evidence="1">
    <location>
        <begin position="387"/>
        <end position="420"/>
    </location>
</feature>
<dbReference type="RefSeq" id="WP_118923821.1">
    <property type="nucleotide sequence ID" value="NZ_QXGH01000011.1"/>
</dbReference>
<dbReference type="EMBL" id="QXGH01000011">
    <property type="protein sequence ID" value="RHW27919.1"/>
    <property type="molecule type" value="Genomic_DNA"/>
</dbReference>
<dbReference type="Pfam" id="PF07705">
    <property type="entry name" value="CARDB"/>
    <property type="match status" value="1"/>
</dbReference>
<dbReference type="InterPro" id="IPR011635">
    <property type="entry name" value="CARDB"/>
</dbReference>
<feature type="signal peptide" evidence="2">
    <location>
        <begin position="1"/>
        <end position="37"/>
    </location>
</feature>
<dbReference type="Proteomes" id="UP000283644">
    <property type="component" value="Unassembled WGS sequence"/>
</dbReference>
<dbReference type="GO" id="GO:0005975">
    <property type="term" value="P:carbohydrate metabolic process"/>
    <property type="evidence" value="ECO:0007669"/>
    <property type="project" value="UniProtKB-ARBA"/>
</dbReference>
<dbReference type="InterPro" id="IPR011990">
    <property type="entry name" value="TPR-like_helical_dom_sf"/>
</dbReference>
<feature type="domain" description="CARDB" evidence="3">
    <location>
        <begin position="40"/>
        <end position="167"/>
    </location>
</feature>
<dbReference type="OrthoDB" id="3755885at2"/>
<evidence type="ECO:0000313" key="4">
    <source>
        <dbReference type="EMBL" id="RHW27919.1"/>
    </source>
</evidence>
<dbReference type="InterPro" id="IPR013783">
    <property type="entry name" value="Ig-like_fold"/>
</dbReference>
<evidence type="ECO:0000259" key="3">
    <source>
        <dbReference type="Pfam" id="PF07705"/>
    </source>
</evidence>
<evidence type="ECO:0000256" key="1">
    <source>
        <dbReference type="SAM" id="MobiDB-lite"/>
    </source>
</evidence>
<gene>
    <name evidence="4" type="ORF">D0Z08_06420</name>
</gene>
<evidence type="ECO:0000313" key="5">
    <source>
        <dbReference type="Proteomes" id="UP000283644"/>
    </source>
</evidence>
<keyword evidence="5" id="KW-1185">Reference proteome</keyword>
<protein>
    <recommendedName>
        <fullName evidence="3">CARDB domain-containing protein</fullName>
    </recommendedName>
</protein>
<comment type="caution">
    <text evidence="4">The sequence shown here is derived from an EMBL/GenBank/DDBJ whole genome shotgun (WGS) entry which is preliminary data.</text>
</comment>
<evidence type="ECO:0000256" key="2">
    <source>
        <dbReference type="SAM" id="SignalP"/>
    </source>
</evidence>
<sequence>MNPPAAVLSRHRAAVALGIVTALAGTLLALTPTPAEAVGRPDLRVARATVDKTAVVEGGKVTVTHVVHNRGSRRAGESRTRVYLTTNVPASLEERRRSRTNPRTALTDLRLVGRATVRAIAPGARRSIGATAFTVPAGIPAGDYRVLVCADDYGTVRESEEANNCTAAATRLKVTEAPGSDDLVVQTFADTYRWPANENSSLQFVKIFCTASYPVKRFTLAAAVTSVRQFLEQKAPGGLAQLRSSGQASTPEKAQELAATALTAGSPGLALAALLEAHRLQPGRGTHLVNAAALATSVSLPNEAIAFLDAAIGRDFLRPALGIPHEATAAVIRGQALVMTGRYDAAQRLFASAKQLAPLLSEADAGLATVAACKGQDAIAKRYIRRTRQRSDEEVPKTPPTEDPVRPDPEIDYTRGEAVPLRQLPIAETPSQAVDMHDVYDGIAAAFQGEITDNNAEYDELTEHLRQTDELRTRAEIERRDSLISLLYSTGDLAEVVAARDAFEDKIDVLVEHREEFWGGGTGEVEYTYGELNDDARDACVGSSVPNCFEIEINKTCRPALVREHSEWRVLIAQAQNLANHLFEVESKLMTGIAANLIDEAAHQLVLNHIDSQERALYAGLVQQAQQWTHSVQLHRDHCVEPLPEEILNPPADPDVESPGKCEGALKAMNLRANLGPTTVKISCERIEQGFSVNVLPLLDVFVDVKFDFRTGNVSVWAGSKGGGTVGGVEAGFKSGIYIKVDQQGELVDTGWRVGPSVSVGAGAAEFSAWENEIDLSFTSSLTPGY</sequence>
<proteinExistence type="predicted"/>
<reference evidence="4 5" key="1">
    <citation type="submission" date="2018-09" db="EMBL/GenBank/DDBJ databases">
        <title>Genome sequencing of Nocardioides immobilis CCTCC AB 2017083 for comparison to Nocardioides silvaticus.</title>
        <authorList>
            <person name="Li C."/>
            <person name="Wang G."/>
        </authorList>
    </citation>
    <scope>NUCLEOTIDE SEQUENCE [LARGE SCALE GENOMIC DNA]</scope>
    <source>
        <strain evidence="4 5">CCTCC AB 2017083</strain>
    </source>
</reference>
<organism evidence="4 5">
    <name type="scientific">Nocardioides immobilis</name>
    <dbReference type="NCBI Taxonomy" id="2049295"/>
    <lineage>
        <taxon>Bacteria</taxon>
        <taxon>Bacillati</taxon>
        <taxon>Actinomycetota</taxon>
        <taxon>Actinomycetes</taxon>
        <taxon>Propionibacteriales</taxon>
        <taxon>Nocardioidaceae</taxon>
        <taxon>Nocardioides</taxon>
    </lineage>
</organism>
<name>A0A417Y5K5_9ACTN</name>
<feature type="compositionally biased region" description="Basic and acidic residues" evidence="1">
    <location>
        <begin position="403"/>
        <end position="415"/>
    </location>
</feature>
<dbReference type="Gene3D" id="1.25.40.10">
    <property type="entry name" value="Tetratricopeptide repeat domain"/>
    <property type="match status" value="1"/>
</dbReference>